<organism evidence="1 2">
    <name type="scientific">Acinetobacter lwoffii</name>
    <dbReference type="NCBI Taxonomy" id="28090"/>
    <lineage>
        <taxon>Bacteria</taxon>
        <taxon>Pseudomonadati</taxon>
        <taxon>Pseudomonadota</taxon>
        <taxon>Gammaproteobacteria</taxon>
        <taxon>Moraxellales</taxon>
        <taxon>Moraxellaceae</taxon>
        <taxon>Acinetobacter</taxon>
    </lineage>
</organism>
<dbReference type="RefSeq" id="WP_005100775.1">
    <property type="nucleotide sequence ID" value="NZ_BBSQ01000049.1"/>
</dbReference>
<name>A0AAW3VI47_ACILW</name>
<reference evidence="1 2" key="1">
    <citation type="submission" date="2020-08" db="EMBL/GenBank/DDBJ databases">
        <title>Functional genomics of gut bacteria from endangered species of beetles.</title>
        <authorList>
            <person name="Carlos-Shanley C."/>
        </authorList>
    </citation>
    <scope>NUCLEOTIDE SEQUENCE [LARGE SCALE GENOMIC DNA]</scope>
    <source>
        <strain evidence="1 2">S00127</strain>
    </source>
</reference>
<evidence type="ECO:0000313" key="1">
    <source>
        <dbReference type="EMBL" id="MBB6364763.1"/>
    </source>
</evidence>
<dbReference type="EMBL" id="JACHLA010000028">
    <property type="protein sequence ID" value="MBB6364763.1"/>
    <property type="molecule type" value="Genomic_DNA"/>
</dbReference>
<evidence type="ECO:0000313" key="2">
    <source>
        <dbReference type="Proteomes" id="UP000548425"/>
    </source>
</evidence>
<gene>
    <name evidence="1" type="ORF">HNP34_002919</name>
</gene>
<dbReference type="AlphaFoldDB" id="A0AAW3VI47"/>
<comment type="caution">
    <text evidence="1">The sequence shown here is derived from an EMBL/GenBank/DDBJ whole genome shotgun (WGS) entry which is preliminary data.</text>
</comment>
<dbReference type="Proteomes" id="UP000548425">
    <property type="component" value="Unassembled WGS sequence"/>
</dbReference>
<dbReference type="GeneID" id="76787197"/>
<sequence>MACVTDLNNESLVEFAAEEHGFKELLSEVMKMNYGAFQNYVIA</sequence>
<accession>A0AAW3VI47</accession>
<protein>
    <submittedName>
        <fullName evidence="1">Uncharacterized protein</fullName>
    </submittedName>
</protein>
<proteinExistence type="predicted"/>